<dbReference type="RefSeq" id="WP_006812038.1">
    <property type="nucleotide sequence ID" value="NZ_CAIZUP010000007.1"/>
</dbReference>
<dbReference type="AlphaFoldDB" id="A0AAX3Z0I3"/>
<dbReference type="EMBL" id="CP126746">
    <property type="protein sequence ID" value="WMB10659.1"/>
    <property type="molecule type" value="Genomic_DNA"/>
</dbReference>
<accession>A0AAX3Z0I3</accession>
<evidence type="ECO:0000313" key="4">
    <source>
        <dbReference type="Proteomes" id="UP001229386"/>
    </source>
</evidence>
<sequence length="206" mass="20712">MDSYVNTAASWNQYAAANGLTLEKTQAGLDKLVKGDLPEGANIAKASVEDNQDGVLVAGAWYPGLAASVGKVAGGVILALSANGGYQYNVLSKLGNENKSWDYLGSATSFTTGMLAPGRGIWAKTGIATGGTVFTDGPDGAALTSAGAGAFIGGGFGKYAPVILVPVFGNSAAFVGDVGSAFMSEIISNGMKNNSNSTNKKEAGND</sequence>
<reference evidence="2" key="2">
    <citation type="journal article" date="2023" name="J. Antimicrob. Chemother.">
        <title>Emergence of OXA-48-producing Enterobacter hormaechei in a Swiss companion animal clinic and their genetic relationship to clinical human isolates.</title>
        <authorList>
            <person name="Dona V."/>
            <person name="Nordmann P."/>
            <person name="Kittl S."/>
            <person name="Schuller S."/>
            <person name="Bouvier M."/>
            <person name="Poirel L."/>
            <person name="Endimiani A."/>
            <person name="Perreten V."/>
        </authorList>
    </citation>
    <scope>NUCLEOTIDE SEQUENCE</scope>
    <source>
        <strain evidence="2">Ehh_25</strain>
    </source>
</reference>
<protein>
    <submittedName>
        <fullName evidence="2">Adhesin</fullName>
    </submittedName>
</protein>
<organism evidence="2 4">
    <name type="scientific">Enterobacter hormaechei</name>
    <dbReference type="NCBI Taxonomy" id="158836"/>
    <lineage>
        <taxon>Bacteria</taxon>
        <taxon>Pseudomonadati</taxon>
        <taxon>Pseudomonadota</taxon>
        <taxon>Gammaproteobacteria</taxon>
        <taxon>Enterobacterales</taxon>
        <taxon>Enterobacteriaceae</taxon>
        <taxon>Enterobacter</taxon>
        <taxon>Enterobacter cloacae complex</taxon>
    </lineage>
</organism>
<evidence type="ECO:0000313" key="3">
    <source>
        <dbReference type="Proteomes" id="UP000662438"/>
    </source>
</evidence>
<dbReference type="GeneID" id="93197797"/>
<reference evidence="1 3" key="1">
    <citation type="submission" date="2020-10" db="EMBL/GenBank/DDBJ databases">
        <title>Genomic surveiliance of eskapee pathogens from blood stream infections in KZN.</title>
        <authorList>
            <person name="Hetsa B.A."/>
            <person name="Amoako D.G."/>
            <person name="Akebe A.L.K."/>
            <person name="Essack S."/>
        </authorList>
    </citation>
    <scope>NUCLEOTIDE SEQUENCE [LARGE SCALE GENOMIC DNA]</scope>
    <source>
        <strain evidence="1 3">E6</strain>
    </source>
</reference>
<evidence type="ECO:0000313" key="2">
    <source>
        <dbReference type="EMBL" id="WMB10659.1"/>
    </source>
</evidence>
<name>A0AAX3Z0I3_9ENTR</name>
<dbReference type="EMBL" id="JADIXG010000003">
    <property type="protein sequence ID" value="MBF1969166.1"/>
    <property type="molecule type" value="Genomic_DNA"/>
</dbReference>
<evidence type="ECO:0000313" key="1">
    <source>
        <dbReference type="EMBL" id="MBF1969166.1"/>
    </source>
</evidence>
<gene>
    <name evidence="1" type="ORF">ISX34_04690</name>
    <name evidence="2" type="ORF">QPR60_19195</name>
</gene>
<dbReference type="Proteomes" id="UP000662438">
    <property type="component" value="Unassembled WGS sequence"/>
</dbReference>
<dbReference type="Proteomes" id="UP001229386">
    <property type="component" value="Chromosome"/>
</dbReference>
<proteinExistence type="predicted"/>